<evidence type="ECO:0000259" key="2">
    <source>
        <dbReference type="Pfam" id="PF16343"/>
    </source>
</evidence>
<protein>
    <recommendedName>
        <fullName evidence="5">DUF4973 domain-containing protein</fullName>
    </recommendedName>
</protein>
<evidence type="ECO:0008006" key="5">
    <source>
        <dbReference type="Google" id="ProtNLM"/>
    </source>
</evidence>
<name>A0A1D7QCH4_9SPHI</name>
<dbReference type="PROSITE" id="PS51257">
    <property type="entry name" value="PROKAR_LIPOPROTEIN"/>
    <property type="match status" value="1"/>
</dbReference>
<organism evidence="3 4">
    <name type="scientific">Pedobacter steynii</name>
    <dbReference type="NCBI Taxonomy" id="430522"/>
    <lineage>
        <taxon>Bacteria</taxon>
        <taxon>Pseudomonadati</taxon>
        <taxon>Bacteroidota</taxon>
        <taxon>Sphingobacteriia</taxon>
        <taxon>Sphingobacteriales</taxon>
        <taxon>Sphingobacteriaceae</taxon>
        <taxon>Pedobacter</taxon>
    </lineage>
</organism>
<dbReference type="OrthoDB" id="628107at2"/>
<reference evidence="3 4" key="1">
    <citation type="submission" date="2016-08" db="EMBL/GenBank/DDBJ databases">
        <authorList>
            <person name="Seilhamer J.J."/>
        </authorList>
    </citation>
    <scope>NUCLEOTIDE SEQUENCE [LARGE SCALE GENOMIC DNA]</scope>
    <source>
        <strain evidence="3 4">DX4</strain>
    </source>
</reference>
<dbReference type="Pfam" id="PF16343">
    <property type="entry name" value="DUF4973"/>
    <property type="match status" value="1"/>
</dbReference>
<evidence type="ECO:0000313" key="4">
    <source>
        <dbReference type="Proteomes" id="UP000094313"/>
    </source>
</evidence>
<dbReference type="KEGG" id="psty:BFS30_03685"/>
<keyword evidence="4" id="KW-1185">Reference proteome</keyword>
<gene>
    <name evidence="3" type="ORF">BFS30_03685</name>
</gene>
<feature type="domain" description="BT-3044-like C-terminal" evidence="1">
    <location>
        <begin position="160"/>
        <end position="301"/>
    </location>
</feature>
<dbReference type="AlphaFoldDB" id="A0A1D7QCH4"/>
<accession>A0A1D7QCH4</accession>
<dbReference type="Gene3D" id="2.60.40.1740">
    <property type="entry name" value="hypothetical protein (bacova_03559)"/>
    <property type="match status" value="1"/>
</dbReference>
<sequence length="323" mass="36487">MKRGYILALIGCMLISACNKEWKDELFRKSVSFVNNGVVEVHVKYSAAGGSIPVKVPVIVSGSTENSGNVSVTINTDRDTLQNLNFERFRLRSDLYFNELPQEYYEFGSMSTTIPSGSNVGSFDLNLKLAGLDFSNKYILPVQIVSTSSLAIATGRGYKKSLMRIVPFNDYSGKYSIAGEVWDRSRPQNEQKPLTVPYRNAYVVDEKTVFFFAGVTEEEALDRREYKIKASFNAADKTVTLSAENPAIRFSQQRGTYTVKKEKDGVLPYLERTYTTVYLEYEYSDISNPAFPIDYRFVGSMVLERKRNTLIPDEDQQGTIIIP</sequence>
<dbReference type="RefSeq" id="WP_069378031.1">
    <property type="nucleotide sequence ID" value="NZ_CP017141.1"/>
</dbReference>
<dbReference type="Pfam" id="PF14274">
    <property type="entry name" value="BT_3044-like_C"/>
    <property type="match status" value="1"/>
</dbReference>
<dbReference type="InterPro" id="IPR025371">
    <property type="entry name" value="BT_3044-like_C"/>
</dbReference>
<evidence type="ECO:0000313" key="3">
    <source>
        <dbReference type="EMBL" id="AOM76335.1"/>
    </source>
</evidence>
<dbReference type="Proteomes" id="UP000094313">
    <property type="component" value="Chromosome"/>
</dbReference>
<dbReference type="EMBL" id="CP017141">
    <property type="protein sequence ID" value="AOM76335.1"/>
    <property type="molecule type" value="Genomic_DNA"/>
</dbReference>
<dbReference type="Gene3D" id="2.40.128.440">
    <property type="entry name" value="Uncharacterised protein PF14274, DUF4361"/>
    <property type="match status" value="1"/>
</dbReference>
<feature type="domain" description="DUF4973" evidence="2">
    <location>
        <begin position="22"/>
        <end position="146"/>
    </location>
</feature>
<evidence type="ECO:0000259" key="1">
    <source>
        <dbReference type="Pfam" id="PF14274"/>
    </source>
</evidence>
<proteinExistence type="predicted"/>
<dbReference type="InterPro" id="IPR032509">
    <property type="entry name" value="DUF4973"/>
</dbReference>